<name>A0A9J5YJW9_SOLCO</name>
<evidence type="ECO:0000313" key="2">
    <source>
        <dbReference type="EMBL" id="KAG5600625.1"/>
    </source>
</evidence>
<proteinExistence type="predicted"/>
<keyword evidence="3" id="KW-1185">Reference proteome</keyword>
<dbReference type="AlphaFoldDB" id="A0A9J5YJW9"/>
<comment type="caution">
    <text evidence="2">The sequence shown here is derived from an EMBL/GenBank/DDBJ whole genome shotgun (WGS) entry which is preliminary data.</text>
</comment>
<evidence type="ECO:0008006" key="4">
    <source>
        <dbReference type="Google" id="ProtNLM"/>
    </source>
</evidence>
<dbReference type="Proteomes" id="UP000824120">
    <property type="component" value="Chromosome 6"/>
</dbReference>
<evidence type="ECO:0000256" key="1">
    <source>
        <dbReference type="SAM" id="MobiDB-lite"/>
    </source>
</evidence>
<dbReference type="EMBL" id="JACXVP010000006">
    <property type="protein sequence ID" value="KAG5600625.1"/>
    <property type="molecule type" value="Genomic_DNA"/>
</dbReference>
<protein>
    <recommendedName>
        <fullName evidence="4">Protein FAR1-RELATED SEQUENCE</fullName>
    </recommendedName>
</protein>
<feature type="region of interest" description="Disordered" evidence="1">
    <location>
        <begin position="144"/>
        <end position="180"/>
    </location>
</feature>
<gene>
    <name evidence="2" type="ORF">H5410_031995</name>
</gene>
<reference evidence="2 3" key="1">
    <citation type="submission" date="2020-09" db="EMBL/GenBank/DDBJ databases">
        <title>De no assembly of potato wild relative species, Solanum commersonii.</title>
        <authorList>
            <person name="Cho K."/>
        </authorList>
    </citation>
    <scope>NUCLEOTIDE SEQUENCE [LARGE SCALE GENOMIC DNA]</scope>
    <source>
        <strain evidence="2">LZ3.2</strain>
        <tissue evidence="2">Leaf</tissue>
    </source>
</reference>
<dbReference type="OrthoDB" id="1298625at2759"/>
<accession>A0A9J5YJW9</accession>
<feature type="compositionally biased region" description="Basic residues" evidence="1">
    <location>
        <begin position="164"/>
        <end position="175"/>
    </location>
</feature>
<feature type="compositionally biased region" description="Basic and acidic residues" evidence="1">
    <location>
        <begin position="144"/>
        <end position="153"/>
    </location>
</feature>
<organism evidence="2 3">
    <name type="scientific">Solanum commersonii</name>
    <name type="common">Commerson's wild potato</name>
    <name type="synonym">Commerson's nightshade</name>
    <dbReference type="NCBI Taxonomy" id="4109"/>
    <lineage>
        <taxon>Eukaryota</taxon>
        <taxon>Viridiplantae</taxon>
        <taxon>Streptophyta</taxon>
        <taxon>Embryophyta</taxon>
        <taxon>Tracheophyta</taxon>
        <taxon>Spermatophyta</taxon>
        <taxon>Magnoliopsida</taxon>
        <taxon>eudicotyledons</taxon>
        <taxon>Gunneridae</taxon>
        <taxon>Pentapetalae</taxon>
        <taxon>asterids</taxon>
        <taxon>lamiids</taxon>
        <taxon>Solanales</taxon>
        <taxon>Solanaceae</taxon>
        <taxon>Solanoideae</taxon>
        <taxon>Solaneae</taxon>
        <taxon>Solanum</taxon>
    </lineage>
</organism>
<evidence type="ECO:0000313" key="3">
    <source>
        <dbReference type="Proteomes" id="UP000824120"/>
    </source>
</evidence>
<sequence>MGPLEHLKWLYHYEIEKHADFDAVEGVEKNFKSEGIVCFHILKTMSHRRIKTLHDRYILRRWRRDAIRPHIRKFLQGGYLSMMNEYKKNCDVVLDNNAKYVDFNVLNSGLNVYSDWNDDMAIPNVGDLESDNYVTFITNSREINKNRSTRDASQEAESSQGRRGGGRRGGGRRAGRGCQGGGRIDLNIHVASNPTWDI</sequence>